<name>A0A2V0NST4_9CHLO</name>
<reference evidence="3 4" key="1">
    <citation type="journal article" date="2018" name="Sci. Rep.">
        <title>Raphidocelis subcapitata (=Pseudokirchneriella subcapitata) provides an insight into genome evolution and environmental adaptations in the Sphaeropleales.</title>
        <authorList>
            <person name="Suzuki S."/>
            <person name="Yamaguchi H."/>
            <person name="Nakajima N."/>
            <person name="Kawachi M."/>
        </authorList>
    </citation>
    <scope>NUCLEOTIDE SEQUENCE [LARGE SCALE GENOMIC DNA]</scope>
    <source>
        <strain evidence="3 4">NIES-35</strain>
    </source>
</reference>
<dbReference type="SMART" id="SM00587">
    <property type="entry name" value="CHK"/>
    <property type="match status" value="1"/>
</dbReference>
<feature type="domain" description="CHK kinase-like" evidence="2">
    <location>
        <begin position="175"/>
        <end position="347"/>
    </location>
</feature>
<evidence type="ECO:0000259" key="2">
    <source>
        <dbReference type="SMART" id="SM00587"/>
    </source>
</evidence>
<dbReference type="PANTHER" id="PTHR11012">
    <property type="entry name" value="PROTEIN KINASE-LIKE DOMAIN-CONTAINING"/>
    <property type="match status" value="1"/>
</dbReference>
<evidence type="ECO:0000256" key="1">
    <source>
        <dbReference type="SAM" id="MobiDB-lite"/>
    </source>
</evidence>
<dbReference type="InterPro" id="IPR015897">
    <property type="entry name" value="CHK_kinase-like"/>
</dbReference>
<evidence type="ECO:0000313" key="3">
    <source>
        <dbReference type="EMBL" id="GBF87987.1"/>
    </source>
</evidence>
<dbReference type="InterPro" id="IPR004119">
    <property type="entry name" value="EcKL"/>
</dbReference>
<feature type="region of interest" description="Disordered" evidence="1">
    <location>
        <begin position="63"/>
        <end position="103"/>
    </location>
</feature>
<feature type="region of interest" description="Disordered" evidence="1">
    <location>
        <begin position="1"/>
        <end position="41"/>
    </location>
</feature>
<protein>
    <recommendedName>
        <fullName evidence="2">CHK kinase-like domain-containing protein</fullName>
    </recommendedName>
</protein>
<sequence length="416" mass="43927">MVTAAKRPPPNWQRLLAGGGSGGGGGGGGADGDAPPPPLLRIEERPLARLWAGYGSIKELIVTQPPAPGGSGGGGGGGGGGVRRLVAKSVDPPRGKAGDAGHQRKLRSYAVEAEFYRECAPRLAALAASLGLDPRRPAASDRAAAASDAASDPFSWCWTPEAYVIEAEPPDHFLFVMSDLRQQFPQQPHSYDLEEAKLALEWLASFHAAWWEEEQPEGLWEDGCYWHLATRQEELQQIGGTWGELRRAAAPVDEALRGGSGGGGRGGGGGGGRFVTLCHGDAKSANFMFSSDGRAAAAYDYQYCGSGYGTKDVAYLLISSADEDTLREHEGALLDHYHAALTARLARLGKAEAARAFTRRVLGVHYDLALVDFCRFMAGWGFWGAAGYAKARCREVLGRLPAALAAAAAAAEGRPL</sequence>
<dbReference type="SUPFAM" id="SSF56112">
    <property type="entry name" value="Protein kinase-like (PK-like)"/>
    <property type="match status" value="1"/>
</dbReference>
<accession>A0A2V0NST4</accession>
<gene>
    <name evidence="3" type="ORF">Rsub_00699</name>
</gene>
<proteinExistence type="predicted"/>
<evidence type="ECO:0000313" key="4">
    <source>
        <dbReference type="Proteomes" id="UP000247498"/>
    </source>
</evidence>
<keyword evidence="4" id="KW-1185">Reference proteome</keyword>
<dbReference type="InParanoid" id="A0A2V0NST4"/>
<dbReference type="STRING" id="307507.A0A2V0NST4"/>
<dbReference type="EMBL" id="BDRX01000003">
    <property type="protein sequence ID" value="GBF87987.1"/>
    <property type="molecule type" value="Genomic_DNA"/>
</dbReference>
<feature type="compositionally biased region" description="Gly residues" evidence="1">
    <location>
        <begin position="69"/>
        <end position="82"/>
    </location>
</feature>
<organism evidence="3 4">
    <name type="scientific">Raphidocelis subcapitata</name>
    <dbReference type="NCBI Taxonomy" id="307507"/>
    <lineage>
        <taxon>Eukaryota</taxon>
        <taxon>Viridiplantae</taxon>
        <taxon>Chlorophyta</taxon>
        <taxon>core chlorophytes</taxon>
        <taxon>Chlorophyceae</taxon>
        <taxon>CS clade</taxon>
        <taxon>Sphaeropleales</taxon>
        <taxon>Selenastraceae</taxon>
        <taxon>Raphidocelis</taxon>
    </lineage>
</organism>
<dbReference type="PANTHER" id="PTHR11012:SF30">
    <property type="entry name" value="PROTEIN KINASE-LIKE DOMAIN-CONTAINING"/>
    <property type="match status" value="1"/>
</dbReference>
<dbReference type="Pfam" id="PF02958">
    <property type="entry name" value="EcKL"/>
    <property type="match status" value="1"/>
</dbReference>
<dbReference type="Proteomes" id="UP000247498">
    <property type="component" value="Unassembled WGS sequence"/>
</dbReference>
<feature type="compositionally biased region" description="Gly residues" evidence="1">
    <location>
        <begin position="17"/>
        <end position="31"/>
    </location>
</feature>
<dbReference type="Gene3D" id="3.90.1200.10">
    <property type="match status" value="1"/>
</dbReference>
<dbReference type="OrthoDB" id="411145at2759"/>
<comment type="caution">
    <text evidence="3">The sequence shown here is derived from an EMBL/GenBank/DDBJ whole genome shotgun (WGS) entry which is preliminary data.</text>
</comment>
<dbReference type="InterPro" id="IPR011009">
    <property type="entry name" value="Kinase-like_dom_sf"/>
</dbReference>
<feature type="compositionally biased region" description="Basic and acidic residues" evidence="1">
    <location>
        <begin position="91"/>
        <end position="102"/>
    </location>
</feature>
<dbReference type="AlphaFoldDB" id="A0A2V0NST4"/>